<dbReference type="STRING" id="3880.G7LIM9"/>
<reference evidence="3" key="5">
    <citation type="journal article" date="2018" name="Nat. Plants">
        <title>Whole-genome landscape of Medicago truncatula symbiotic genes.</title>
        <authorList>
            <person name="Pecrix Y."/>
            <person name="Gamas P."/>
            <person name="Carrere S."/>
        </authorList>
    </citation>
    <scope>NUCLEOTIDE SEQUENCE</scope>
    <source>
        <tissue evidence="3">Leaves</tissue>
    </source>
</reference>
<dbReference type="PaxDb" id="3880-AET04204"/>
<reference evidence="6" key="4">
    <citation type="journal article" date="2018" name="Nat. Plants">
        <title>Whole-genome landscape of Medicago truncatula symbiotic genes.</title>
        <authorList>
            <person name="Pecrix Y."/>
            <person name="Staton S.E."/>
            <person name="Sallet E."/>
            <person name="Lelandais-Briere C."/>
            <person name="Moreau S."/>
            <person name="Carrere S."/>
            <person name="Blein T."/>
            <person name="Jardinaud M.F."/>
            <person name="Latrasse D."/>
            <person name="Zouine M."/>
            <person name="Zahm M."/>
            <person name="Kreplak J."/>
            <person name="Mayjonade B."/>
            <person name="Satge C."/>
            <person name="Perez M."/>
            <person name="Cauet S."/>
            <person name="Marande W."/>
            <person name="Chantry-Darmon C."/>
            <person name="Lopez-Roques C."/>
            <person name="Bouchez O."/>
            <person name="Berard A."/>
            <person name="Debelle F."/>
            <person name="Munos S."/>
            <person name="Bendahmane A."/>
            <person name="Berges H."/>
            <person name="Niebel A."/>
            <person name="Buitink J."/>
            <person name="Frugier F."/>
            <person name="Benhamed M."/>
            <person name="Crespi M."/>
            <person name="Gouzy J."/>
            <person name="Gamas P."/>
        </authorList>
    </citation>
    <scope>NUCLEOTIDE SEQUENCE [LARGE SCALE GENOMIC DNA]</scope>
    <source>
        <strain evidence="6">cv. Jemalong A17</strain>
    </source>
</reference>
<dbReference type="KEGG" id="mtr:11405208"/>
<evidence type="ECO:0000313" key="4">
    <source>
        <dbReference type="EnsemblPlants" id="AET04204"/>
    </source>
</evidence>
<dbReference type="Proteomes" id="UP000265566">
    <property type="component" value="Chromosome 8"/>
</dbReference>
<evidence type="ECO:0000313" key="6">
    <source>
        <dbReference type="Proteomes" id="UP000265566"/>
    </source>
</evidence>
<dbReference type="AlphaFoldDB" id="G7LIM9"/>
<dbReference type="GO" id="GO:0005634">
    <property type="term" value="C:nucleus"/>
    <property type="evidence" value="ECO:0000318"/>
    <property type="project" value="GO_Central"/>
</dbReference>
<dbReference type="EMBL" id="PSQE01000008">
    <property type="protein sequence ID" value="RHN42611.1"/>
    <property type="molecule type" value="Genomic_DNA"/>
</dbReference>
<organism evidence="2 5">
    <name type="scientific">Medicago truncatula</name>
    <name type="common">Barrel medic</name>
    <name type="synonym">Medicago tribuloides</name>
    <dbReference type="NCBI Taxonomy" id="3880"/>
    <lineage>
        <taxon>Eukaryota</taxon>
        <taxon>Viridiplantae</taxon>
        <taxon>Streptophyta</taxon>
        <taxon>Embryophyta</taxon>
        <taxon>Tracheophyta</taxon>
        <taxon>Spermatophyta</taxon>
        <taxon>Magnoliopsida</taxon>
        <taxon>eudicotyledons</taxon>
        <taxon>Gunneridae</taxon>
        <taxon>Pentapetalae</taxon>
        <taxon>rosids</taxon>
        <taxon>fabids</taxon>
        <taxon>Fabales</taxon>
        <taxon>Fabaceae</taxon>
        <taxon>Papilionoideae</taxon>
        <taxon>50 kb inversion clade</taxon>
        <taxon>NPAAA clade</taxon>
        <taxon>Hologalegina</taxon>
        <taxon>IRL clade</taxon>
        <taxon>Trifolieae</taxon>
        <taxon>Medicago</taxon>
    </lineage>
</organism>
<gene>
    <name evidence="4" type="primary">11405208</name>
    <name evidence="2" type="ordered locus">MTR_8g085870</name>
    <name evidence="3" type="ORF">MtrunA17_Chr8g0378741</name>
</gene>
<reference evidence="4" key="3">
    <citation type="submission" date="2015-04" db="UniProtKB">
        <authorList>
            <consortium name="EnsemblPlants"/>
        </authorList>
    </citation>
    <scope>IDENTIFICATION</scope>
    <source>
        <strain evidence="4">cv. Jemalong A17</strain>
    </source>
</reference>
<dbReference type="eggNOG" id="ENOG502QSES">
    <property type="taxonomic scope" value="Eukaryota"/>
</dbReference>
<dbReference type="OMA" id="NHTQANQ"/>
<feature type="compositionally biased region" description="Basic residues" evidence="1">
    <location>
        <begin position="418"/>
        <end position="427"/>
    </location>
</feature>
<proteinExistence type="predicted"/>
<dbReference type="InterPro" id="IPR012866">
    <property type="entry name" value="DUF1644"/>
</dbReference>
<evidence type="ECO:0000313" key="5">
    <source>
        <dbReference type="Proteomes" id="UP000002051"/>
    </source>
</evidence>
<dbReference type="GO" id="GO:0003700">
    <property type="term" value="F:DNA-binding transcription factor activity"/>
    <property type="evidence" value="ECO:0000318"/>
    <property type="project" value="GO_Central"/>
</dbReference>
<reference evidence="2 5" key="1">
    <citation type="journal article" date="2011" name="Nature">
        <title>The Medicago genome provides insight into the evolution of rhizobial symbioses.</title>
        <authorList>
            <person name="Young N.D."/>
            <person name="Debelle F."/>
            <person name="Oldroyd G.E."/>
            <person name="Geurts R."/>
            <person name="Cannon S.B."/>
            <person name="Udvardi M.K."/>
            <person name="Benedito V.A."/>
            <person name="Mayer K.F."/>
            <person name="Gouzy J."/>
            <person name="Schoof H."/>
            <person name="Van de Peer Y."/>
            <person name="Proost S."/>
            <person name="Cook D.R."/>
            <person name="Meyers B.C."/>
            <person name="Spannagl M."/>
            <person name="Cheung F."/>
            <person name="De Mita S."/>
            <person name="Krishnakumar V."/>
            <person name="Gundlach H."/>
            <person name="Zhou S."/>
            <person name="Mudge J."/>
            <person name="Bharti A.K."/>
            <person name="Murray J.D."/>
            <person name="Naoumkina M.A."/>
            <person name="Rosen B."/>
            <person name="Silverstein K.A."/>
            <person name="Tang H."/>
            <person name="Rombauts S."/>
            <person name="Zhao P.X."/>
            <person name="Zhou P."/>
            <person name="Barbe V."/>
            <person name="Bardou P."/>
            <person name="Bechner M."/>
            <person name="Bellec A."/>
            <person name="Berger A."/>
            <person name="Berges H."/>
            <person name="Bidwell S."/>
            <person name="Bisseling T."/>
            <person name="Choisne N."/>
            <person name="Couloux A."/>
            <person name="Denny R."/>
            <person name="Deshpande S."/>
            <person name="Dai X."/>
            <person name="Doyle J.J."/>
            <person name="Dudez A.M."/>
            <person name="Farmer A.D."/>
            <person name="Fouteau S."/>
            <person name="Franken C."/>
            <person name="Gibelin C."/>
            <person name="Gish J."/>
            <person name="Goldstein S."/>
            <person name="Gonzalez A.J."/>
            <person name="Green P.J."/>
            <person name="Hallab A."/>
            <person name="Hartog M."/>
            <person name="Hua A."/>
            <person name="Humphray S.J."/>
            <person name="Jeong D.H."/>
            <person name="Jing Y."/>
            <person name="Jocker A."/>
            <person name="Kenton S.M."/>
            <person name="Kim D.J."/>
            <person name="Klee K."/>
            <person name="Lai H."/>
            <person name="Lang C."/>
            <person name="Lin S."/>
            <person name="Macmil S.L."/>
            <person name="Magdelenat G."/>
            <person name="Matthews L."/>
            <person name="McCorrison J."/>
            <person name="Monaghan E.L."/>
            <person name="Mun J.H."/>
            <person name="Najar F.Z."/>
            <person name="Nicholson C."/>
            <person name="Noirot C."/>
            <person name="O'Bleness M."/>
            <person name="Paule C.R."/>
            <person name="Poulain J."/>
            <person name="Prion F."/>
            <person name="Qin B."/>
            <person name="Qu C."/>
            <person name="Retzel E.F."/>
            <person name="Riddle C."/>
            <person name="Sallet E."/>
            <person name="Samain S."/>
            <person name="Samson N."/>
            <person name="Sanders I."/>
            <person name="Saurat O."/>
            <person name="Scarpelli C."/>
            <person name="Schiex T."/>
            <person name="Segurens B."/>
            <person name="Severin A.J."/>
            <person name="Sherrier D.J."/>
            <person name="Shi R."/>
            <person name="Sims S."/>
            <person name="Singer S.R."/>
            <person name="Sinharoy S."/>
            <person name="Sterck L."/>
            <person name="Viollet A."/>
            <person name="Wang B.B."/>
            <person name="Wang K."/>
            <person name="Wang M."/>
            <person name="Wang X."/>
            <person name="Warfsmann J."/>
            <person name="Weissenbach J."/>
            <person name="White D.D."/>
            <person name="White J.D."/>
            <person name="Wiley G.B."/>
            <person name="Wincker P."/>
            <person name="Xing Y."/>
            <person name="Yang L."/>
            <person name="Yao Z."/>
            <person name="Ying F."/>
            <person name="Zhai J."/>
            <person name="Zhou L."/>
            <person name="Zuber A."/>
            <person name="Denarie J."/>
            <person name="Dixon R.A."/>
            <person name="May G.D."/>
            <person name="Schwartz D.C."/>
            <person name="Rogers J."/>
            <person name="Quetier F."/>
            <person name="Town C.D."/>
            <person name="Roe B.A."/>
        </authorList>
    </citation>
    <scope>NUCLEOTIDE SEQUENCE [LARGE SCALE GENOMIC DNA]</scope>
    <source>
        <strain evidence="2">A17</strain>
        <strain evidence="4 5">cv. Jemalong A17</strain>
    </source>
</reference>
<evidence type="ECO:0000313" key="3">
    <source>
        <dbReference type="EMBL" id="RHN42611.1"/>
    </source>
</evidence>
<evidence type="ECO:0000256" key="1">
    <source>
        <dbReference type="SAM" id="MobiDB-lite"/>
    </source>
</evidence>
<accession>G7LIM9</accession>
<dbReference type="HOGENOM" id="CLU_043458_3_0_1"/>
<sequence>MPKVRRMRSPSIDCSESYPYPSISKNLDLPRPNFGSADEMKEWDDTRCPICMEIPHNTVLLKCSSYEKGCRPYMCNTSYRHSNCLDQFCKSFDSHLSSAMLEAIPLTSTVSHDWKAQSEPGNPSQCGSKLQPKLICPLCRGGIYGYMVSEPARRYMNCKKRSCSSETCEFQGTYPELRKHARLVHPSVRPTEVDPSRQYDWFRMEQERDFEDLFSSINASSDAGLSREGTMSPVAMVDLMSLVFREMYSSVEGNTDWIVSSDSRPRMPVQDEWSEAIHSIHMPATALGVLSETIHRVSDDTHTDWIMSNLFSDSIPRMPSHDRRSETMHRVSNDTQTNQLARWRSGLPSTHQLERNQRIHRARWRSNISPSRMPHSQIVENYYRESSPRVRTSSTRMPRVSQVPHTDPRSNNSSFRRIPGRHLRWRN</sequence>
<dbReference type="PANTHER" id="PTHR31197">
    <property type="entry name" value="OS01G0612600 PROTEIN"/>
    <property type="match status" value="1"/>
</dbReference>
<reference evidence="2 5" key="2">
    <citation type="journal article" date="2014" name="BMC Genomics">
        <title>An improved genome release (version Mt4.0) for the model legume Medicago truncatula.</title>
        <authorList>
            <person name="Tang H."/>
            <person name="Krishnakumar V."/>
            <person name="Bidwell S."/>
            <person name="Rosen B."/>
            <person name="Chan A."/>
            <person name="Zhou S."/>
            <person name="Gentzbittel L."/>
            <person name="Childs K.L."/>
            <person name="Yandell M."/>
            <person name="Gundlach H."/>
            <person name="Mayer K.F."/>
            <person name="Schwartz D.C."/>
            <person name="Town C.D."/>
        </authorList>
    </citation>
    <scope>GENOME REANNOTATION</scope>
    <source>
        <strain evidence="4 5">cv. Jemalong A17</strain>
    </source>
</reference>
<dbReference type="EMBL" id="CM001224">
    <property type="protein sequence ID" value="AET04204.1"/>
    <property type="molecule type" value="Genomic_DNA"/>
</dbReference>
<dbReference type="Proteomes" id="UP000002051">
    <property type="component" value="Chromosome 8"/>
</dbReference>
<dbReference type="PANTHER" id="PTHR31197:SF29">
    <property type="entry name" value="C2H2-TYPE DOMAIN-CONTAINING PROTEIN"/>
    <property type="match status" value="1"/>
</dbReference>
<keyword evidence="5" id="KW-1185">Reference proteome</keyword>
<dbReference type="EnsemblPlants" id="AET04204">
    <property type="protein sequence ID" value="AET04204"/>
    <property type="gene ID" value="MTR_8g085870"/>
</dbReference>
<dbReference type="Gramene" id="rna49068">
    <property type="protein sequence ID" value="RHN42611.1"/>
    <property type="gene ID" value="gene49068"/>
</dbReference>
<evidence type="ECO:0000313" key="2">
    <source>
        <dbReference type="EMBL" id="AET04204.1"/>
    </source>
</evidence>
<protein>
    <submittedName>
        <fullName evidence="2">DUF1644 family protein</fullName>
    </submittedName>
    <submittedName>
        <fullName evidence="3">Putative Zinc finger, RING/FYVE/PHD-type</fullName>
    </submittedName>
</protein>
<name>G7LIM9_MEDTR</name>
<dbReference type="Pfam" id="PF07800">
    <property type="entry name" value="DUF1644"/>
    <property type="match status" value="1"/>
</dbReference>
<dbReference type="OrthoDB" id="1921166at2759"/>
<feature type="region of interest" description="Disordered" evidence="1">
    <location>
        <begin position="345"/>
        <end position="427"/>
    </location>
</feature>